<feature type="signal peptide" evidence="1">
    <location>
        <begin position="1"/>
        <end position="25"/>
    </location>
</feature>
<evidence type="ECO:0000313" key="2">
    <source>
        <dbReference type="EMBL" id="LAA46621.1"/>
    </source>
</evidence>
<protein>
    <recommendedName>
        <fullName evidence="3">Secreted protein</fullName>
    </recommendedName>
</protein>
<proteinExistence type="predicted"/>
<keyword evidence="1" id="KW-0732">Signal</keyword>
<accession>A0A2D4FGK6</accession>
<dbReference type="AlphaFoldDB" id="A0A2D4FGK6"/>
<sequence>MARLVKMEEVVWTMMGLLLMRLACALQDLLDSFVSLTLMTVNQTRVKMEACAPILARASTALVLLAMEVCCAVTASQLAIVALVKMVGHVMDIAAEASCVFANHTLLGPPVVFPLETQA</sequence>
<reference evidence="2" key="1">
    <citation type="submission" date="2017-07" db="EMBL/GenBank/DDBJ databases">
        <authorList>
            <person name="Mikheyev A."/>
            <person name="Grau M."/>
        </authorList>
    </citation>
    <scope>NUCLEOTIDE SEQUENCE</scope>
    <source>
        <tissue evidence="2">Venom_gland</tissue>
    </source>
</reference>
<evidence type="ECO:0008006" key="3">
    <source>
        <dbReference type="Google" id="ProtNLM"/>
    </source>
</evidence>
<feature type="chain" id="PRO_5013790352" description="Secreted protein" evidence="1">
    <location>
        <begin position="26"/>
        <end position="119"/>
    </location>
</feature>
<dbReference type="EMBL" id="IACJ01060503">
    <property type="protein sequence ID" value="LAA46621.1"/>
    <property type="molecule type" value="Transcribed_RNA"/>
</dbReference>
<name>A0A2D4FGK6_MICCO</name>
<evidence type="ECO:0000256" key="1">
    <source>
        <dbReference type="SAM" id="SignalP"/>
    </source>
</evidence>
<organism evidence="2">
    <name type="scientific">Micrurus corallinus</name>
    <name type="common">Brazilian coral snake</name>
    <dbReference type="NCBI Taxonomy" id="54390"/>
    <lineage>
        <taxon>Eukaryota</taxon>
        <taxon>Metazoa</taxon>
        <taxon>Chordata</taxon>
        <taxon>Craniata</taxon>
        <taxon>Vertebrata</taxon>
        <taxon>Euteleostomi</taxon>
        <taxon>Lepidosauria</taxon>
        <taxon>Squamata</taxon>
        <taxon>Bifurcata</taxon>
        <taxon>Unidentata</taxon>
        <taxon>Episquamata</taxon>
        <taxon>Toxicofera</taxon>
        <taxon>Serpentes</taxon>
        <taxon>Colubroidea</taxon>
        <taxon>Elapidae</taxon>
        <taxon>Elapinae</taxon>
        <taxon>Micrurus</taxon>
    </lineage>
</organism>
<reference evidence="2" key="2">
    <citation type="submission" date="2017-11" db="EMBL/GenBank/DDBJ databases">
        <title>Coralsnake Venomics: Analyses of Venom Gland Transcriptomes and Proteomes of Six Brazilian Taxa.</title>
        <authorList>
            <person name="Aird S.D."/>
            <person name="Jorge da Silva N."/>
            <person name="Qiu L."/>
            <person name="Villar-Briones A."/>
            <person name="Aparecida-Saddi V."/>
            <person name="Campos-Telles M.P."/>
            <person name="Grau M."/>
            <person name="Mikheyev A.S."/>
        </authorList>
    </citation>
    <scope>NUCLEOTIDE SEQUENCE</scope>
    <source>
        <tissue evidence="2">Venom_gland</tissue>
    </source>
</reference>